<organism evidence="2 3">
    <name type="scientific">Triangularia verruculosa</name>
    <dbReference type="NCBI Taxonomy" id="2587418"/>
    <lineage>
        <taxon>Eukaryota</taxon>
        <taxon>Fungi</taxon>
        <taxon>Dikarya</taxon>
        <taxon>Ascomycota</taxon>
        <taxon>Pezizomycotina</taxon>
        <taxon>Sordariomycetes</taxon>
        <taxon>Sordariomycetidae</taxon>
        <taxon>Sordariales</taxon>
        <taxon>Podosporaceae</taxon>
        <taxon>Triangularia</taxon>
    </lineage>
</organism>
<reference evidence="2" key="2">
    <citation type="submission" date="2023-05" db="EMBL/GenBank/DDBJ databases">
        <authorList>
            <consortium name="Lawrence Berkeley National Laboratory"/>
            <person name="Steindorff A."/>
            <person name="Hensen N."/>
            <person name="Bonometti L."/>
            <person name="Westerberg I."/>
            <person name="Brannstrom I.O."/>
            <person name="Guillou S."/>
            <person name="Cros-Aarteil S."/>
            <person name="Calhoun S."/>
            <person name="Haridas S."/>
            <person name="Kuo A."/>
            <person name="Mondo S."/>
            <person name="Pangilinan J."/>
            <person name="Riley R."/>
            <person name="Labutti K."/>
            <person name="Andreopoulos B."/>
            <person name="Lipzen A."/>
            <person name="Chen C."/>
            <person name="Yanf M."/>
            <person name="Daum C."/>
            <person name="Ng V."/>
            <person name="Clum A."/>
            <person name="Ohm R."/>
            <person name="Martin F."/>
            <person name="Silar P."/>
            <person name="Natvig D."/>
            <person name="Lalanne C."/>
            <person name="Gautier V."/>
            <person name="Ament-Velasquez S.L."/>
            <person name="Kruys A."/>
            <person name="Hutchinson M.I."/>
            <person name="Powell A.J."/>
            <person name="Barry K."/>
            <person name="Miller A.N."/>
            <person name="Grigoriev I.V."/>
            <person name="Debuchy R."/>
            <person name="Gladieux P."/>
            <person name="Thoren M.H."/>
            <person name="Johannesson H."/>
        </authorList>
    </citation>
    <scope>NUCLEOTIDE SEQUENCE</scope>
    <source>
        <strain evidence="2">CBS 315.58</strain>
    </source>
</reference>
<gene>
    <name evidence="2" type="ORF">QBC40DRAFT_348137</name>
</gene>
<feature type="compositionally biased region" description="Polar residues" evidence="1">
    <location>
        <begin position="331"/>
        <end position="359"/>
    </location>
</feature>
<dbReference type="AlphaFoldDB" id="A0AAN7AXQ7"/>
<accession>A0AAN7AXQ7</accession>
<dbReference type="Proteomes" id="UP001303160">
    <property type="component" value="Unassembled WGS sequence"/>
</dbReference>
<dbReference type="EMBL" id="MU863911">
    <property type="protein sequence ID" value="KAK4201130.1"/>
    <property type="molecule type" value="Genomic_DNA"/>
</dbReference>
<protein>
    <submittedName>
        <fullName evidence="2">Uncharacterized protein</fullName>
    </submittedName>
</protein>
<reference evidence="2" key="1">
    <citation type="journal article" date="2023" name="Mol. Phylogenet. Evol.">
        <title>Genome-scale phylogeny and comparative genomics of the fungal order Sordariales.</title>
        <authorList>
            <person name="Hensen N."/>
            <person name="Bonometti L."/>
            <person name="Westerberg I."/>
            <person name="Brannstrom I.O."/>
            <person name="Guillou S."/>
            <person name="Cros-Aarteil S."/>
            <person name="Calhoun S."/>
            <person name="Haridas S."/>
            <person name="Kuo A."/>
            <person name="Mondo S."/>
            <person name="Pangilinan J."/>
            <person name="Riley R."/>
            <person name="LaButti K."/>
            <person name="Andreopoulos B."/>
            <person name="Lipzen A."/>
            <person name="Chen C."/>
            <person name="Yan M."/>
            <person name="Daum C."/>
            <person name="Ng V."/>
            <person name="Clum A."/>
            <person name="Steindorff A."/>
            <person name="Ohm R.A."/>
            <person name="Martin F."/>
            <person name="Silar P."/>
            <person name="Natvig D.O."/>
            <person name="Lalanne C."/>
            <person name="Gautier V."/>
            <person name="Ament-Velasquez S.L."/>
            <person name="Kruys A."/>
            <person name="Hutchinson M.I."/>
            <person name="Powell A.J."/>
            <person name="Barry K."/>
            <person name="Miller A.N."/>
            <person name="Grigoriev I.V."/>
            <person name="Debuchy R."/>
            <person name="Gladieux P."/>
            <person name="Hiltunen Thoren M."/>
            <person name="Johannesson H."/>
        </authorList>
    </citation>
    <scope>NUCLEOTIDE SEQUENCE</scope>
    <source>
        <strain evidence="2">CBS 315.58</strain>
    </source>
</reference>
<feature type="region of interest" description="Disordered" evidence="1">
    <location>
        <begin position="1"/>
        <end position="106"/>
    </location>
</feature>
<feature type="region of interest" description="Disordered" evidence="1">
    <location>
        <begin position="319"/>
        <end position="369"/>
    </location>
</feature>
<proteinExistence type="predicted"/>
<feature type="region of interest" description="Disordered" evidence="1">
    <location>
        <begin position="284"/>
        <end position="306"/>
    </location>
</feature>
<evidence type="ECO:0000313" key="2">
    <source>
        <dbReference type="EMBL" id="KAK4201130.1"/>
    </source>
</evidence>
<comment type="caution">
    <text evidence="2">The sequence shown here is derived from an EMBL/GenBank/DDBJ whole genome shotgun (WGS) entry which is preliminary data.</text>
</comment>
<keyword evidence="3" id="KW-1185">Reference proteome</keyword>
<evidence type="ECO:0000313" key="3">
    <source>
        <dbReference type="Proteomes" id="UP001303160"/>
    </source>
</evidence>
<sequence length="557" mass="62547">MAERRQPHLAGRLTKNLTPLKVAQNSNSRRSGPYLPDELNWSSKDPYDLSDSSQDGHGERKARRPAKRAKLDYGVHPGLVAGQHGEENPTAKHYPTPKLTSEPSNASSTLNLWPFSTTYDSDLAEPGSLAATVANLDEFIDESCLHHAQPDTPVAQSVDHDGNHTKQEVRNWVHLTDSSKALEQNQVYAEPEEGLANHAGLARDDESRRVPHVGYATDVHRENAVDFTHFVNFTQQDAEEESYSIGSLDEEDLIKLVDSVDPPSRHTPPTSVLRDMSIVSSVGAYDPNLQRSPPGKAPEKPEEEELLDSDIDWSPILEELSTQPNPHPLDQSASQPATTIKPTQTPKSELAPSRQQAVQPFTRPPFPQTLRDKSPICGLSNLTVLRTCFRLGHLIAENNHNSSRNQDAVYELYARVNYSHRNRPSSTHIPLFNVVKHDNSARMQHFQFADLWRDTPPYVWGVLENWRPDGVLDKQSSVFLSSGPPPSQFTQGNDVERERKLCRCICRISKAPSEESQGGGRNKRSNPDIGRWVMKVLWIEEIGWETIERMKTFTCQE</sequence>
<name>A0AAN7AXQ7_9PEZI</name>
<evidence type="ECO:0000256" key="1">
    <source>
        <dbReference type="SAM" id="MobiDB-lite"/>
    </source>
</evidence>